<sequence>LFDDTSRKVLRANYPASAFRNPFTSNGGNATSSSDSNSYDIEQILRVRLNDNEAKQPPLDILLNFLIGSYSKATQISYIVDILRALSQVLYENGANCQN</sequence>
<protein>
    <submittedName>
        <fullName evidence="1">12118_t:CDS:1</fullName>
    </submittedName>
</protein>
<evidence type="ECO:0000313" key="1">
    <source>
        <dbReference type="EMBL" id="CAG8789158.1"/>
    </source>
</evidence>
<name>A0A9N9JMR3_9GLOM</name>
<accession>A0A9N9JMR3</accession>
<gene>
    <name evidence="1" type="ORF">DERYTH_LOCUS21047</name>
</gene>
<feature type="non-terminal residue" evidence="1">
    <location>
        <position position="99"/>
    </location>
</feature>
<organism evidence="1 2">
    <name type="scientific">Dentiscutata erythropus</name>
    <dbReference type="NCBI Taxonomy" id="1348616"/>
    <lineage>
        <taxon>Eukaryota</taxon>
        <taxon>Fungi</taxon>
        <taxon>Fungi incertae sedis</taxon>
        <taxon>Mucoromycota</taxon>
        <taxon>Glomeromycotina</taxon>
        <taxon>Glomeromycetes</taxon>
        <taxon>Diversisporales</taxon>
        <taxon>Gigasporaceae</taxon>
        <taxon>Dentiscutata</taxon>
    </lineage>
</organism>
<evidence type="ECO:0000313" key="2">
    <source>
        <dbReference type="Proteomes" id="UP000789405"/>
    </source>
</evidence>
<keyword evidence="2" id="KW-1185">Reference proteome</keyword>
<reference evidence="1" key="1">
    <citation type="submission" date="2021-06" db="EMBL/GenBank/DDBJ databases">
        <authorList>
            <person name="Kallberg Y."/>
            <person name="Tangrot J."/>
            <person name="Rosling A."/>
        </authorList>
    </citation>
    <scope>NUCLEOTIDE SEQUENCE</scope>
    <source>
        <strain evidence="1">MA453B</strain>
    </source>
</reference>
<comment type="caution">
    <text evidence="1">The sequence shown here is derived from an EMBL/GenBank/DDBJ whole genome shotgun (WGS) entry which is preliminary data.</text>
</comment>
<dbReference type="Proteomes" id="UP000789405">
    <property type="component" value="Unassembled WGS sequence"/>
</dbReference>
<dbReference type="OrthoDB" id="422637at2759"/>
<proteinExistence type="predicted"/>
<feature type="non-terminal residue" evidence="1">
    <location>
        <position position="1"/>
    </location>
</feature>
<dbReference type="EMBL" id="CAJVPY010026060">
    <property type="protein sequence ID" value="CAG8789158.1"/>
    <property type="molecule type" value="Genomic_DNA"/>
</dbReference>
<dbReference type="AlphaFoldDB" id="A0A9N9JMR3"/>